<feature type="region of interest" description="Disordered" evidence="1">
    <location>
        <begin position="1"/>
        <end position="50"/>
    </location>
</feature>
<dbReference type="HOGENOM" id="CLU_3125331_0_0_1"/>
<sequence>MSQDKRAKPQDHGTTTDMSTAKPKSRPPNTEPNTRDKKKKIAESHGFQDS</sequence>
<dbReference type="GeneID" id="13287235"/>
<accession>E4ZLE4</accession>
<organism evidence="3">
    <name type="scientific">Leptosphaeria maculans (strain JN3 / isolate v23.1.3 / race Av1-4-5-6-7-8)</name>
    <name type="common">Blackleg fungus</name>
    <name type="synonym">Phoma lingam</name>
    <dbReference type="NCBI Taxonomy" id="985895"/>
    <lineage>
        <taxon>Eukaryota</taxon>
        <taxon>Fungi</taxon>
        <taxon>Dikarya</taxon>
        <taxon>Ascomycota</taxon>
        <taxon>Pezizomycotina</taxon>
        <taxon>Dothideomycetes</taxon>
        <taxon>Pleosporomycetidae</taxon>
        <taxon>Pleosporales</taxon>
        <taxon>Pleosporineae</taxon>
        <taxon>Leptosphaeriaceae</taxon>
        <taxon>Plenodomus</taxon>
        <taxon>Plenodomus lingam/Leptosphaeria maculans species complex</taxon>
    </lineage>
</organism>
<gene>
    <name evidence="2" type="ORF">LEMA_P050090.1</name>
</gene>
<dbReference type="InParanoid" id="E4ZLE4"/>
<keyword evidence="3" id="KW-1185">Reference proteome</keyword>
<reference evidence="3" key="1">
    <citation type="journal article" date="2011" name="Nat. Commun.">
        <title>Effector diversification within compartments of the Leptosphaeria maculans genome affected by Repeat-Induced Point mutations.</title>
        <authorList>
            <person name="Rouxel T."/>
            <person name="Grandaubert J."/>
            <person name="Hane J.K."/>
            <person name="Hoede C."/>
            <person name="van de Wouw A.P."/>
            <person name="Couloux A."/>
            <person name="Dominguez V."/>
            <person name="Anthouard V."/>
            <person name="Bally P."/>
            <person name="Bourras S."/>
            <person name="Cozijnsen A.J."/>
            <person name="Ciuffetti L.M."/>
            <person name="Degrave A."/>
            <person name="Dilmaghani A."/>
            <person name="Duret L."/>
            <person name="Fudal I."/>
            <person name="Goodwin S.B."/>
            <person name="Gout L."/>
            <person name="Glaser N."/>
            <person name="Linglin J."/>
            <person name="Kema G.H.J."/>
            <person name="Lapalu N."/>
            <person name="Lawrence C.B."/>
            <person name="May K."/>
            <person name="Meyer M."/>
            <person name="Ollivier B."/>
            <person name="Poulain J."/>
            <person name="Schoch C.L."/>
            <person name="Simon A."/>
            <person name="Spatafora J.W."/>
            <person name="Stachowiak A."/>
            <person name="Turgeon B.G."/>
            <person name="Tyler B.M."/>
            <person name="Vincent D."/>
            <person name="Weissenbach J."/>
            <person name="Amselem J."/>
            <person name="Quesneville H."/>
            <person name="Oliver R.P."/>
            <person name="Wincker P."/>
            <person name="Balesdent M.-H."/>
            <person name="Howlett B.J."/>
        </authorList>
    </citation>
    <scope>NUCLEOTIDE SEQUENCE [LARGE SCALE GENOMIC DNA]</scope>
    <source>
        <strain evidence="3">JN3 / isolate v23.1.3 / race Av1-4-5-6-7-8</strain>
    </source>
</reference>
<feature type="compositionally biased region" description="Basic and acidic residues" evidence="1">
    <location>
        <begin position="1"/>
        <end position="11"/>
    </location>
</feature>
<dbReference type="EMBL" id="FP929094">
    <property type="protein sequence ID" value="CBX92303.1"/>
    <property type="molecule type" value="Genomic_DNA"/>
</dbReference>
<proteinExistence type="predicted"/>
<evidence type="ECO:0000256" key="1">
    <source>
        <dbReference type="SAM" id="MobiDB-lite"/>
    </source>
</evidence>
<dbReference type="VEuPathDB" id="FungiDB:LEMA_P050090.1"/>
<evidence type="ECO:0000313" key="2">
    <source>
        <dbReference type="EMBL" id="CBX92303.1"/>
    </source>
</evidence>
<dbReference type="AlphaFoldDB" id="E4ZLE4"/>
<protein>
    <submittedName>
        <fullName evidence="2">Predicted protein</fullName>
    </submittedName>
</protein>
<evidence type="ECO:0000313" key="3">
    <source>
        <dbReference type="Proteomes" id="UP000002668"/>
    </source>
</evidence>
<feature type="compositionally biased region" description="Basic and acidic residues" evidence="1">
    <location>
        <begin position="41"/>
        <end position="50"/>
    </location>
</feature>
<dbReference type="Proteomes" id="UP000002668">
    <property type="component" value="Genome"/>
</dbReference>
<name>E4ZLE4_LEPMJ</name>